<evidence type="ECO:0000313" key="2">
    <source>
        <dbReference type="Proteomes" id="UP000186955"/>
    </source>
</evidence>
<comment type="caution">
    <text evidence="1">The sequence shown here is derived from an EMBL/GenBank/DDBJ whole genome shotgun (WGS) entry which is preliminary data.</text>
</comment>
<dbReference type="AlphaFoldDB" id="A0A1Q5UIW0"/>
<keyword evidence="2" id="KW-1185">Reference proteome</keyword>
<gene>
    <name evidence="1" type="ORF">PENSUB_1931</name>
</gene>
<dbReference type="EMBL" id="MNBE01000218">
    <property type="protein sequence ID" value="OKP12428.1"/>
    <property type="molecule type" value="Genomic_DNA"/>
</dbReference>
<sequence length="53" mass="6126">MVRAELHLASLQDLHLEPFRLFPSALVPVCRRQIGYACQRIRMVRAELHLASL</sequence>
<proteinExistence type="predicted"/>
<dbReference type="Proteomes" id="UP000186955">
    <property type="component" value="Unassembled WGS sequence"/>
</dbReference>
<evidence type="ECO:0000313" key="1">
    <source>
        <dbReference type="EMBL" id="OKP12428.1"/>
    </source>
</evidence>
<accession>A0A1Q5UIW0</accession>
<organism evidence="1 2">
    <name type="scientific">Penicillium subrubescens</name>
    <dbReference type="NCBI Taxonomy" id="1316194"/>
    <lineage>
        <taxon>Eukaryota</taxon>
        <taxon>Fungi</taxon>
        <taxon>Dikarya</taxon>
        <taxon>Ascomycota</taxon>
        <taxon>Pezizomycotina</taxon>
        <taxon>Eurotiomycetes</taxon>
        <taxon>Eurotiomycetidae</taxon>
        <taxon>Eurotiales</taxon>
        <taxon>Aspergillaceae</taxon>
        <taxon>Penicillium</taxon>
    </lineage>
</organism>
<name>A0A1Q5UIW0_9EURO</name>
<reference evidence="1 2" key="1">
    <citation type="submission" date="2016-10" db="EMBL/GenBank/DDBJ databases">
        <title>Genome sequence of the ascomycete fungus Penicillium subrubescens.</title>
        <authorList>
            <person name="De Vries R.P."/>
            <person name="Peng M."/>
            <person name="Dilokpimol A."/>
            <person name="Hilden K."/>
            <person name="Makela M.R."/>
            <person name="Grigoriev I."/>
            <person name="Riley R."/>
            <person name="Granchi Z."/>
        </authorList>
    </citation>
    <scope>NUCLEOTIDE SEQUENCE [LARGE SCALE GENOMIC DNA]</scope>
    <source>
        <strain evidence="1 2">CBS 132785</strain>
    </source>
</reference>
<protein>
    <submittedName>
        <fullName evidence="1">Uncharacterized protein</fullName>
    </submittedName>
</protein>